<sequence length="76" mass="8429">MLVKEPRGACVGPDDTVLVRRKNKTIVHLPADGNILATFHVDMVLPCSICVSKDDTRLALSKCTLSTKKLHFYMCI</sequence>
<name>A0A9D4JAZ8_DREPO</name>
<keyword evidence="3" id="KW-1185">Reference proteome</keyword>
<organism evidence="1 3">
    <name type="scientific">Dreissena polymorpha</name>
    <name type="common">Zebra mussel</name>
    <name type="synonym">Mytilus polymorpha</name>
    <dbReference type="NCBI Taxonomy" id="45954"/>
    <lineage>
        <taxon>Eukaryota</taxon>
        <taxon>Metazoa</taxon>
        <taxon>Spiralia</taxon>
        <taxon>Lophotrochozoa</taxon>
        <taxon>Mollusca</taxon>
        <taxon>Bivalvia</taxon>
        <taxon>Autobranchia</taxon>
        <taxon>Heteroconchia</taxon>
        <taxon>Euheterodonta</taxon>
        <taxon>Imparidentia</taxon>
        <taxon>Neoheterodontei</taxon>
        <taxon>Myida</taxon>
        <taxon>Dreissenoidea</taxon>
        <taxon>Dreissenidae</taxon>
        <taxon>Dreissena</taxon>
    </lineage>
</organism>
<dbReference type="Proteomes" id="UP000828390">
    <property type="component" value="Unassembled WGS sequence"/>
</dbReference>
<comment type="caution">
    <text evidence="1">The sequence shown here is derived from an EMBL/GenBank/DDBJ whole genome shotgun (WGS) entry which is preliminary data.</text>
</comment>
<reference evidence="1" key="1">
    <citation type="journal article" date="2019" name="bioRxiv">
        <title>The Genome of the Zebra Mussel, Dreissena polymorpha: A Resource for Invasive Species Research.</title>
        <authorList>
            <person name="McCartney M.A."/>
            <person name="Auch B."/>
            <person name="Kono T."/>
            <person name="Mallez S."/>
            <person name="Zhang Y."/>
            <person name="Obille A."/>
            <person name="Becker A."/>
            <person name="Abrahante J.E."/>
            <person name="Garbe J."/>
            <person name="Badalamenti J.P."/>
            <person name="Herman A."/>
            <person name="Mangelson H."/>
            <person name="Liachko I."/>
            <person name="Sullivan S."/>
            <person name="Sone E.D."/>
            <person name="Koren S."/>
            <person name="Silverstein K.A.T."/>
            <person name="Beckman K.B."/>
            <person name="Gohl D.M."/>
        </authorList>
    </citation>
    <scope>NUCLEOTIDE SEQUENCE</scope>
    <source>
        <strain evidence="1">Duluth1</strain>
        <tissue evidence="1">Whole animal</tissue>
    </source>
</reference>
<protein>
    <submittedName>
        <fullName evidence="1">Uncharacterized protein</fullName>
    </submittedName>
</protein>
<accession>A0A9D4JAZ8</accession>
<gene>
    <name evidence="2" type="ORF">DPMN_022494</name>
    <name evidence="1" type="ORF">DPMN_133442</name>
</gene>
<dbReference type="AlphaFoldDB" id="A0A9D4JAZ8"/>
<dbReference type="EMBL" id="JAIWYP010000006">
    <property type="protein sequence ID" value="KAH3805145.1"/>
    <property type="molecule type" value="Genomic_DNA"/>
</dbReference>
<dbReference type="EMBL" id="JAIWYP010000001">
    <property type="protein sequence ID" value="KAH3898271.1"/>
    <property type="molecule type" value="Genomic_DNA"/>
</dbReference>
<evidence type="ECO:0000313" key="1">
    <source>
        <dbReference type="EMBL" id="KAH3805145.1"/>
    </source>
</evidence>
<evidence type="ECO:0000313" key="3">
    <source>
        <dbReference type="Proteomes" id="UP000828390"/>
    </source>
</evidence>
<dbReference type="SUPFAM" id="SSF63829">
    <property type="entry name" value="Calcium-dependent phosphotriesterase"/>
    <property type="match status" value="1"/>
</dbReference>
<evidence type="ECO:0000313" key="2">
    <source>
        <dbReference type="EMBL" id="KAH3898271.1"/>
    </source>
</evidence>
<proteinExistence type="predicted"/>
<reference evidence="1" key="2">
    <citation type="submission" date="2020-11" db="EMBL/GenBank/DDBJ databases">
        <authorList>
            <person name="McCartney M.A."/>
            <person name="Auch B."/>
            <person name="Kono T."/>
            <person name="Mallez S."/>
            <person name="Becker A."/>
            <person name="Gohl D.M."/>
            <person name="Silverstein K.A.T."/>
            <person name="Koren S."/>
            <person name="Bechman K.B."/>
            <person name="Herman A."/>
            <person name="Abrahante J.E."/>
            <person name="Garbe J."/>
        </authorList>
    </citation>
    <scope>NUCLEOTIDE SEQUENCE</scope>
    <source>
        <strain evidence="1">Duluth1</strain>
        <tissue evidence="1">Whole animal</tissue>
    </source>
</reference>